<feature type="transmembrane region" description="Helical" evidence="5">
    <location>
        <begin position="73"/>
        <end position="92"/>
    </location>
</feature>
<dbReference type="OrthoDB" id="9816361at2"/>
<evidence type="ECO:0000256" key="4">
    <source>
        <dbReference type="ARBA" id="ARBA00023136"/>
    </source>
</evidence>
<dbReference type="InterPro" id="IPR007829">
    <property type="entry name" value="TM2"/>
</dbReference>
<dbReference type="Pfam" id="PF05154">
    <property type="entry name" value="TM2"/>
    <property type="match status" value="1"/>
</dbReference>
<evidence type="ECO:0000256" key="1">
    <source>
        <dbReference type="ARBA" id="ARBA00004141"/>
    </source>
</evidence>
<dbReference type="AlphaFoldDB" id="A0A0E3UW52"/>
<protein>
    <submittedName>
        <fullName evidence="7">Membrane protein</fullName>
    </submittedName>
</protein>
<reference evidence="7 8" key="1">
    <citation type="journal article" date="2015" name="Sci. Rep.">
        <title>Unraveling adaptation of Pontibacter korlensis to radiation and infertility in desert through complete genome and comparative transcriptomic analysis.</title>
        <authorList>
            <person name="Dai J."/>
            <person name="Dai W."/>
            <person name="Qiu C."/>
            <person name="Yang Z."/>
            <person name="Zhang Y."/>
            <person name="Zhou M."/>
            <person name="Zhang L."/>
            <person name="Fang C."/>
            <person name="Gao Q."/>
            <person name="Yang Q."/>
            <person name="Li X."/>
            <person name="Wang Z."/>
            <person name="Wang Z."/>
            <person name="Jia Z."/>
            <person name="Chen X."/>
        </authorList>
    </citation>
    <scope>NUCLEOTIDE SEQUENCE [LARGE SCALE GENOMIC DNA]</scope>
    <source>
        <strain evidence="7 8">X14-1T</strain>
    </source>
</reference>
<dbReference type="Proteomes" id="UP000033109">
    <property type="component" value="Chromosome"/>
</dbReference>
<name>A0A0E3UW52_9BACT</name>
<evidence type="ECO:0000256" key="2">
    <source>
        <dbReference type="ARBA" id="ARBA00022692"/>
    </source>
</evidence>
<feature type="domain" description="TM2" evidence="6">
    <location>
        <begin position="50"/>
        <end position="92"/>
    </location>
</feature>
<keyword evidence="3 5" id="KW-1133">Transmembrane helix</keyword>
<evidence type="ECO:0000259" key="6">
    <source>
        <dbReference type="Pfam" id="PF05154"/>
    </source>
</evidence>
<proteinExistence type="predicted"/>
<dbReference type="GO" id="GO:0016020">
    <property type="term" value="C:membrane"/>
    <property type="evidence" value="ECO:0007669"/>
    <property type="project" value="UniProtKB-SubCell"/>
</dbReference>
<keyword evidence="8" id="KW-1185">Reference proteome</keyword>
<dbReference type="RefSeq" id="WP_046310106.1">
    <property type="nucleotide sequence ID" value="NZ_CBCSCY010000010.1"/>
</dbReference>
<accession>A0A0E3UW52</accession>
<sequence>MASILHLMPDLEPDEMSYVQTLVQNMSDKEAHQFASIYRSRRREPTLLLVTTLVGFFGVAGIQRFIVGQIGLGLLYFFTGGLCFVGTIVDLINHKRLAYEYNVKQAEQVMAMMFGQYGGRGGYGM</sequence>
<dbReference type="KEGG" id="pko:PKOR_08060"/>
<keyword evidence="2 5" id="KW-0812">Transmembrane</keyword>
<dbReference type="HOGENOM" id="CLU_1913749_0_0_10"/>
<comment type="subcellular location">
    <subcellularLocation>
        <location evidence="1">Membrane</location>
        <topology evidence="1">Multi-pass membrane protein</topology>
    </subcellularLocation>
</comment>
<dbReference type="PATRIC" id="fig|400092.3.peg.1778"/>
<keyword evidence="4 5" id="KW-0472">Membrane</keyword>
<organism evidence="7 8">
    <name type="scientific">Pontibacter korlensis</name>
    <dbReference type="NCBI Taxonomy" id="400092"/>
    <lineage>
        <taxon>Bacteria</taxon>
        <taxon>Pseudomonadati</taxon>
        <taxon>Bacteroidota</taxon>
        <taxon>Cytophagia</taxon>
        <taxon>Cytophagales</taxon>
        <taxon>Hymenobacteraceae</taxon>
        <taxon>Pontibacter</taxon>
    </lineage>
</organism>
<evidence type="ECO:0000313" key="8">
    <source>
        <dbReference type="Proteomes" id="UP000033109"/>
    </source>
</evidence>
<evidence type="ECO:0000313" key="7">
    <source>
        <dbReference type="EMBL" id="AKD03082.1"/>
    </source>
</evidence>
<evidence type="ECO:0000256" key="3">
    <source>
        <dbReference type="ARBA" id="ARBA00022989"/>
    </source>
</evidence>
<dbReference type="EMBL" id="CP009621">
    <property type="protein sequence ID" value="AKD03082.1"/>
    <property type="molecule type" value="Genomic_DNA"/>
</dbReference>
<gene>
    <name evidence="7" type="ORF">PKOR_08060</name>
</gene>
<feature type="transmembrane region" description="Helical" evidence="5">
    <location>
        <begin position="47"/>
        <end position="67"/>
    </location>
</feature>
<evidence type="ECO:0000256" key="5">
    <source>
        <dbReference type="SAM" id="Phobius"/>
    </source>
</evidence>